<evidence type="ECO:0000313" key="8">
    <source>
        <dbReference type="Proteomes" id="UP000198525"/>
    </source>
</evidence>
<comment type="similarity">
    <text evidence="4">Belongs to the BamE family.</text>
</comment>
<accession>A0A1G9CU44</accession>
<evidence type="ECO:0000313" key="7">
    <source>
        <dbReference type="EMBL" id="SDK55182.1"/>
    </source>
</evidence>
<evidence type="ECO:0000256" key="5">
    <source>
        <dbReference type="SAM" id="MobiDB-lite"/>
    </source>
</evidence>
<keyword evidence="3 4" id="KW-0998">Cell outer membrane</keyword>
<dbReference type="PROSITE" id="PS51257">
    <property type="entry name" value="PROKAR_LIPOPROTEIN"/>
    <property type="match status" value="1"/>
</dbReference>
<dbReference type="GO" id="GO:0043165">
    <property type="term" value="P:Gram-negative-bacterium-type cell outer membrane assembly"/>
    <property type="evidence" value="ECO:0007669"/>
    <property type="project" value="UniProtKB-UniRule"/>
</dbReference>
<evidence type="ECO:0000256" key="1">
    <source>
        <dbReference type="ARBA" id="ARBA00022729"/>
    </source>
</evidence>
<keyword evidence="4" id="KW-0564">Palmitate</keyword>
<evidence type="ECO:0000256" key="3">
    <source>
        <dbReference type="ARBA" id="ARBA00023237"/>
    </source>
</evidence>
<dbReference type="PANTHER" id="PTHR37482:SF1">
    <property type="entry name" value="OUTER MEMBRANE PROTEIN ASSEMBLY FACTOR BAME"/>
    <property type="match status" value="1"/>
</dbReference>
<comment type="function">
    <text evidence="4">Part of the outer membrane protein assembly complex, which is involved in assembly and insertion of beta-barrel proteins into the outer membrane.</text>
</comment>
<keyword evidence="2 4" id="KW-0472">Membrane</keyword>
<keyword evidence="8" id="KW-1185">Reference proteome</keyword>
<protein>
    <recommendedName>
        <fullName evidence="4">Outer membrane protein assembly factor BamE</fullName>
    </recommendedName>
</protein>
<dbReference type="Proteomes" id="UP000198525">
    <property type="component" value="Unassembled WGS sequence"/>
</dbReference>
<evidence type="ECO:0000256" key="4">
    <source>
        <dbReference type="HAMAP-Rule" id="MF_00925"/>
    </source>
</evidence>
<keyword evidence="4" id="KW-0449">Lipoprotein</keyword>
<reference evidence="7 8" key="1">
    <citation type="submission" date="2016-10" db="EMBL/GenBank/DDBJ databases">
        <authorList>
            <person name="de Groot N.N."/>
        </authorList>
    </citation>
    <scope>NUCLEOTIDE SEQUENCE [LARGE SCALE GENOMIC DNA]</scope>
    <source>
        <strain evidence="7 8">CGMCC 1.6133</strain>
    </source>
</reference>
<keyword evidence="1 4" id="KW-0732">Signal</keyword>
<dbReference type="OrthoDB" id="9808250at2"/>
<dbReference type="Pfam" id="PF04355">
    <property type="entry name" value="BamE"/>
    <property type="match status" value="1"/>
</dbReference>
<dbReference type="GO" id="GO:0030674">
    <property type="term" value="F:protein-macromolecule adaptor activity"/>
    <property type="evidence" value="ECO:0007669"/>
    <property type="project" value="TreeGrafter"/>
</dbReference>
<dbReference type="InterPro" id="IPR007450">
    <property type="entry name" value="BamE_dom"/>
</dbReference>
<dbReference type="GO" id="GO:0051205">
    <property type="term" value="P:protein insertion into membrane"/>
    <property type="evidence" value="ECO:0007669"/>
    <property type="project" value="UniProtKB-UniRule"/>
</dbReference>
<dbReference type="GO" id="GO:1990063">
    <property type="term" value="C:Bam protein complex"/>
    <property type="evidence" value="ECO:0007669"/>
    <property type="project" value="TreeGrafter"/>
</dbReference>
<comment type="subunit">
    <text evidence="4">Part of the Bam complex.</text>
</comment>
<evidence type="ECO:0000259" key="6">
    <source>
        <dbReference type="Pfam" id="PF04355"/>
    </source>
</evidence>
<dbReference type="InterPro" id="IPR026592">
    <property type="entry name" value="BamE"/>
</dbReference>
<dbReference type="Gene3D" id="3.30.1450.10">
    <property type="match status" value="1"/>
</dbReference>
<dbReference type="PANTHER" id="PTHR37482">
    <property type="entry name" value="OUTER MEMBRANE PROTEIN ASSEMBLY FACTOR BAME"/>
    <property type="match status" value="1"/>
</dbReference>
<dbReference type="InterPro" id="IPR037873">
    <property type="entry name" value="BamE-like"/>
</dbReference>
<sequence length="177" mass="19109">MIDRIHDSEEPTQMQKLIKTVCLTAALSLAGGCSYVGVYKRDLPQGNLVTEDMVEQLRPGMSQQQVVDVMGRPLLEAPFDATQWDYVFRLDEAYGDVQQRRLTLTFSNGQLADIDREGDFETDIELRPQEGAGPAVEGTDPTEALPGPAPSTTPDAPETGGTVPSGGEPSDDDGLVD</sequence>
<proteinExistence type="inferred from homology"/>
<evidence type="ECO:0000256" key="2">
    <source>
        <dbReference type="ARBA" id="ARBA00023136"/>
    </source>
</evidence>
<gene>
    <name evidence="4" type="primary">bamE</name>
    <name evidence="7" type="ORF">SAMN04487954_1197</name>
</gene>
<dbReference type="HAMAP" id="MF_00925">
    <property type="entry name" value="OM_assembly_BamE"/>
    <property type="match status" value="1"/>
</dbReference>
<dbReference type="EMBL" id="FNES01000019">
    <property type="protein sequence ID" value="SDK55182.1"/>
    <property type="molecule type" value="Genomic_DNA"/>
</dbReference>
<dbReference type="AlphaFoldDB" id="A0A1G9CU44"/>
<organism evidence="7 8">
    <name type="scientific">Billgrantia gudaonensis</name>
    <dbReference type="NCBI Taxonomy" id="376427"/>
    <lineage>
        <taxon>Bacteria</taxon>
        <taxon>Pseudomonadati</taxon>
        <taxon>Pseudomonadota</taxon>
        <taxon>Gammaproteobacteria</taxon>
        <taxon>Oceanospirillales</taxon>
        <taxon>Halomonadaceae</taxon>
        <taxon>Billgrantia</taxon>
    </lineage>
</organism>
<dbReference type="STRING" id="376427.SAMN04487954_1197"/>
<name>A0A1G9CU44_9GAMM</name>
<feature type="domain" description="Outer membrane protein assembly factor BamE" evidence="6">
    <location>
        <begin position="46"/>
        <end position="113"/>
    </location>
</feature>
<feature type="region of interest" description="Disordered" evidence="5">
    <location>
        <begin position="125"/>
        <end position="177"/>
    </location>
</feature>
<comment type="subcellular location">
    <subcellularLocation>
        <location evidence="4">Cell outer membrane</location>
        <topology evidence="4">Lipid-anchor</topology>
    </subcellularLocation>
</comment>